<gene>
    <name evidence="1" type="ORF">BDU57DRAFT_501541</name>
</gene>
<evidence type="ECO:0000313" key="2">
    <source>
        <dbReference type="Proteomes" id="UP000800096"/>
    </source>
</evidence>
<accession>A0A6A5QGH0</accession>
<dbReference type="EMBL" id="ML979137">
    <property type="protein sequence ID" value="KAF1914831.1"/>
    <property type="molecule type" value="Genomic_DNA"/>
</dbReference>
<evidence type="ECO:0000313" key="1">
    <source>
        <dbReference type="EMBL" id="KAF1914831.1"/>
    </source>
</evidence>
<dbReference type="OrthoDB" id="3751461at2759"/>
<keyword evidence="2" id="KW-1185">Reference proteome</keyword>
<name>A0A6A5QGH0_AMPQU</name>
<dbReference type="Proteomes" id="UP000800096">
    <property type="component" value="Unassembled WGS sequence"/>
</dbReference>
<sequence>MSHLAADPVAGDRFQNNFSQLDQTTRRDIFRYLRDDLQSAAEFAMSFPRQLFLFLGALIVVPHFAPHVTSVNLSSPFDDPGESGFWEFLLAFGDMPLPPGHFALPVQNVGEAFIDECEDEGLATVDGILQGSELIPPEWHWGTLIGSILPVLCPNLVALEIPASWGAAVEVSARANLPNLQTVRRT</sequence>
<protein>
    <submittedName>
        <fullName evidence="1">Uncharacterized protein</fullName>
    </submittedName>
</protein>
<proteinExistence type="predicted"/>
<reference evidence="1" key="1">
    <citation type="journal article" date="2020" name="Stud. Mycol.">
        <title>101 Dothideomycetes genomes: a test case for predicting lifestyles and emergence of pathogens.</title>
        <authorList>
            <person name="Haridas S."/>
            <person name="Albert R."/>
            <person name="Binder M."/>
            <person name="Bloem J."/>
            <person name="Labutti K."/>
            <person name="Salamov A."/>
            <person name="Andreopoulos B."/>
            <person name="Baker S."/>
            <person name="Barry K."/>
            <person name="Bills G."/>
            <person name="Bluhm B."/>
            <person name="Cannon C."/>
            <person name="Castanera R."/>
            <person name="Culley D."/>
            <person name="Daum C."/>
            <person name="Ezra D."/>
            <person name="Gonzalez J."/>
            <person name="Henrissat B."/>
            <person name="Kuo A."/>
            <person name="Liang C."/>
            <person name="Lipzen A."/>
            <person name="Lutzoni F."/>
            <person name="Magnuson J."/>
            <person name="Mondo S."/>
            <person name="Nolan M."/>
            <person name="Ohm R."/>
            <person name="Pangilinan J."/>
            <person name="Park H.-J."/>
            <person name="Ramirez L."/>
            <person name="Alfaro M."/>
            <person name="Sun H."/>
            <person name="Tritt A."/>
            <person name="Yoshinaga Y."/>
            <person name="Zwiers L.-H."/>
            <person name="Turgeon B."/>
            <person name="Goodwin S."/>
            <person name="Spatafora J."/>
            <person name="Crous P."/>
            <person name="Grigoriev I."/>
        </authorList>
    </citation>
    <scope>NUCLEOTIDE SEQUENCE</scope>
    <source>
        <strain evidence="1">HMLAC05119</strain>
    </source>
</reference>
<organism evidence="1 2">
    <name type="scientific">Ampelomyces quisqualis</name>
    <name type="common">Powdery mildew agent</name>
    <dbReference type="NCBI Taxonomy" id="50730"/>
    <lineage>
        <taxon>Eukaryota</taxon>
        <taxon>Fungi</taxon>
        <taxon>Dikarya</taxon>
        <taxon>Ascomycota</taxon>
        <taxon>Pezizomycotina</taxon>
        <taxon>Dothideomycetes</taxon>
        <taxon>Pleosporomycetidae</taxon>
        <taxon>Pleosporales</taxon>
        <taxon>Pleosporineae</taxon>
        <taxon>Phaeosphaeriaceae</taxon>
        <taxon>Ampelomyces</taxon>
    </lineage>
</organism>
<dbReference type="AlphaFoldDB" id="A0A6A5QGH0"/>